<dbReference type="RefSeq" id="WP_341980743.1">
    <property type="nucleotide sequence ID" value="NZ_JBBYAF010000005.1"/>
</dbReference>
<keyword evidence="2" id="KW-1185">Reference proteome</keyword>
<gene>
    <name evidence="1" type="ORF">AAEO50_04150</name>
</gene>
<dbReference type="Gene3D" id="3.30.460.40">
    <property type="match status" value="1"/>
</dbReference>
<sequence>MSWKKALETVCDIYENSNTTFEWIIVGSVGSVLQGCEMEPGDLDIYTKHPEGVAEFARLLEVYAMPSTYQKESNPDWWSTKEEPVLHQTFPSGFSWSKARYKIHHFEVEVVHIAESAGIPDTRTGSGIWEGGKYIWNLAKTTNFRGHSIRMVPLEIQLESILRRKRQERVQSIIRAMRGKGYDENILKEALSANHFSIVKNEISY</sequence>
<comment type="caution">
    <text evidence="1">The sequence shown here is derived from an EMBL/GenBank/DDBJ whole genome shotgun (WGS) entry which is preliminary data.</text>
</comment>
<reference evidence="1 2" key="1">
    <citation type="submission" date="2024-04" db="EMBL/GenBank/DDBJ databases">
        <title>Bacillus oryzaecorticis sp. nov., a moderately halophilic bacterium isolated from rice husks.</title>
        <authorList>
            <person name="Zhu H.-S."/>
        </authorList>
    </citation>
    <scope>NUCLEOTIDE SEQUENCE [LARGE SCALE GENOMIC DNA]</scope>
    <source>
        <strain evidence="1 2">ZC255</strain>
    </source>
</reference>
<organism evidence="1 2">
    <name type="scientific">Rossellomorea oryzaecorticis</name>
    <dbReference type="NCBI Taxonomy" id="1396505"/>
    <lineage>
        <taxon>Bacteria</taxon>
        <taxon>Bacillati</taxon>
        <taxon>Bacillota</taxon>
        <taxon>Bacilli</taxon>
        <taxon>Bacillales</taxon>
        <taxon>Bacillaceae</taxon>
        <taxon>Rossellomorea</taxon>
    </lineage>
</organism>
<proteinExistence type="predicted"/>
<dbReference type="EMBL" id="JBBYAF010000005">
    <property type="protein sequence ID" value="MEL3971464.1"/>
    <property type="molecule type" value="Genomic_DNA"/>
</dbReference>
<evidence type="ECO:0000313" key="2">
    <source>
        <dbReference type="Proteomes" id="UP001389717"/>
    </source>
</evidence>
<name>A0ABU9K8B4_9BACI</name>
<accession>A0ABU9K8B4</accession>
<dbReference type="InterPro" id="IPR043519">
    <property type="entry name" value="NT_sf"/>
</dbReference>
<evidence type="ECO:0000313" key="1">
    <source>
        <dbReference type="EMBL" id="MEL3971464.1"/>
    </source>
</evidence>
<dbReference type="SUPFAM" id="SSF81301">
    <property type="entry name" value="Nucleotidyltransferase"/>
    <property type="match status" value="1"/>
</dbReference>
<dbReference type="Proteomes" id="UP001389717">
    <property type="component" value="Unassembled WGS sequence"/>
</dbReference>
<protein>
    <submittedName>
        <fullName evidence="1">Uncharacterized protein</fullName>
    </submittedName>
</protein>